<feature type="transmembrane region" description="Helical" evidence="4">
    <location>
        <begin position="20"/>
        <end position="39"/>
    </location>
</feature>
<keyword evidence="4" id="KW-0472">Membrane</keyword>
<keyword evidence="2" id="KW-0677">Repeat</keyword>
<feature type="domain" description="EF-hand" evidence="5">
    <location>
        <begin position="48"/>
        <end position="74"/>
    </location>
</feature>
<dbReference type="SUPFAM" id="SSF47473">
    <property type="entry name" value="EF-hand"/>
    <property type="match status" value="1"/>
</dbReference>
<protein>
    <recommendedName>
        <fullName evidence="5">EF-hand domain-containing protein</fullName>
    </recommendedName>
</protein>
<dbReference type="CDD" id="cd00051">
    <property type="entry name" value="EFh"/>
    <property type="match status" value="1"/>
</dbReference>
<evidence type="ECO:0000259" key="5">
    <source>
        <dbReference type="PROSITE" id="PS50222"/>
    </source>
</evidence>
<dbReference type="InterPro" id="IPR011992">
    <property type="entry name" value="EF-hand-dom_pair"/>
</dbReference>
<evidence type="ECO:0000256" key="3">
    <source>
        <dbReference type="ARBA" id="ARBA00022837"/>
    </source>
</evidence>
<keyword evidence="4" id="KW-1133">Transmembrane helix</keyword>
<dbReference type="Gene3D" id="1.10.238.10">
    <property type="entry name" value="EF-hand"/>
    <property type="match status" value="1"/>
</dbReference>
<proteinExistence type="predicted"/>
<evidence type="ECO:0000313" key="6">
    <source>
        <dbReference type="EMBL" id="ETO14354.1"/>
    </source>
</evidence>
<keyword evidence="3" id="KW-0106">Calcium</keyword>
<comment type="caution">
    <text evidence="6">The sequence shown here is derived from an EMBL/GenBank/DDBJ whole genome shotgun (WGS) entry which is preliminary data.</text>
</comment>
<dbReference type="OrthoDB" id="191686at2759"/>
<dbReference type="SMART" id="SM00054">
    <property type="entry name" value="EFh"/>
    <property type="match status" value="2"/>
</dbReference>
<evidence type="ECO:0000256" key="2">
    <source>
        <dbReference type="ARBA" id="ARBA00022737"/>
    </source>
</evidence>
<keyword evidence="7" id="KW-1185">Reference proteome</keyword>
<name>X6MKH6_RETFI</name>
<accession>X6MKH6</accession>
<dbReference type="EMBL" id="ASPP01020079">
    <property type="protein sequence ID" value="ETO14354.1"/>
    <property type="molecule type" value="Genomic_DNA"/>
</dbReference>
<dbReference type="Pfam" id="PF13499">
    <property type="entry name" value="EF-hand_7"/>
    <property type="match status" value="1"/>
</dbReference>
<dbReference type="PANTHER" id="PTHR45942">
    <property type="entry name" value="PROTEIN PHOSPATASE 3 REGULATORY SUBUNIT B ALPHA ISOFORM TYPE 1"/>
    <property type="match status" value="1"/>
</dbReference>
<sequence length="129" mass="15427">MTQPFYVSRILCVIHKKYIYVYNIYTYVIYIYIHIFYIFRWVVMTVTFKIYDVNNDGYISNGDLFRILKIMVGDNLNDTQLQQLVDRTIFQADEDKDGKLSEEEFTKFIQGSEIESKLVIDLNNAHQQQ</sequence>
<dbReference type="PROSITE" id="PS00018">
    <property type="entry name" value="EF_HAND_1"/>
    <property type="match status" value="2"/>
</dbReference>
<gene>
    <name evidence="6" type="ORF">RFI_23014</name>
</gene>
<evidence type="ECO:0000256" key="4">
    <source>
        <dbReference type="SAM" id="Phobius"/>
    </source>
</evidence>
<dbReference type="AlphaFoldDB" id="X6MKH6"/>
<evidence type="ECO:0000313" key="7">
    <source>
        <dbReference type="Proteomes" id="UP000023152"/>
    </source>
</evidence>
<dbReference type="PROSITE" id="PS50222">
    <property type="entry name" value="EF_HAND_2"/>
    <property type="match status" value="2"/>
</dbReference>
<dbReference type="InterPro" id="IPR002048">
    <property type="entry name" value="EF_hand_dom"/>
</dbReference>
<keyword evidence="1" id="KW-0479">Metal-binding</keyword>
<reference evidence="6 7" key="1">
    <citation type="journal article" date="2013" name="Curr. Biol.">
        <title>The Genome of the Foraminiferan Reticulomyxa filosa.</title>
        <authorList>
            <person name="Glockner G."/>
            <person name="Hulsmann N."/>
            <person name="Schleicher M."/>
            <person name="Noegel A.A."/>
            <person name="Eichinger L."/>
            <person name="Gallinger C."/>
            <person name="Pawlowski J."/>
            <person name="Sierra R."/>
            <person name="Euteneuer U."/>
            <person name="Pillet L."/>
            <person name="Moustafa A."/>
            <person name="Platzer M."/>
            <person name="Groth M."/>
            <person name="Szafranski K."/>
            <person name="Schliwa M."/>
        </authorList>
    </citation>
    <scope>NUCLEOTIDE SEQUENCE [LARGE SCALE GENOMIC DNA]</scope>
</reference>
<organism evidence="6 7">
    <name type="scientific">Reticulomyxa filosa</name>
    <dbReference type="NCBI Taxonomy" id="46433"/>
    <lineage>
        <taxon>Eukaryota</taxon>
        <taxon>Sar</taxon>
        <taxon>Rhizaria</taxon>
        <taxon>Retaria</taxon>
        <taxon>Foraminifera</taxon>
        <taxon>Monothalamids</taxon>
        <taxon>Reticulomyxidae</taxon>
        <taxon>Reticulomyxa</taxon>
    </lineage>
</organism>
<dbReference type="GO" id="GO:0005509">
    <property type="term" value="F:calcium ion binding"/>
    <property type="evidence" value="ECO:0007669"/>
    <property type="project" value="InterPro"/>
</dbReference>
<dbReference type="Proteomes" id="UP000023152">
    <property type="component" value="Unassembled WGS sequence"/>
</dbReference>
<keyword evidence="4" id="KW-0812">Transmembrane</keyword>
<feature type="domain" description="EF-hand" evidence="5">
    <location>
        <begin position="80"/>
        <end position="115"/>
    </location>
</feature>
<evidence type="ECO:0000256" key="1">
    <source>
        <dbReference type="ARBA" id="ARBA00022723"/>
    </source>
</evidence>
<dbReference type="InterPro" id="IPR018247">
    <property type="entry name" value="EF_Hand_1_Ca_BS"/>
</dbReference>